<dbReference type="InterPro" id="IPR045851">
    <property type="entry name" value="AMP-bd_C_sf"/>
</dbReference>
<dbReference type="InterPro" id="IPR023213">
    <property type="entry name" value="CAT-like_dom_sf"/>
</dbReference>
<dbReference type="PANTHER" id="PTHR45527:SF1">
    <property type="entry name" value="FATTY ACID SYNTHASE"/>
    <property type="match status" value="1"/>
</dbReference>
<feature type="domain" description="Carrier" evidence="5">
    <location>
        <begin position="1074"/>
        <end position="1149"/>
    </location>
</feature>
<dbReference type="InterPro" id="IPR009081">
    <property type="entry name" value="PP-bd_ACP"/>
</dbReference>
<dbReference type="PROSITE" id="PS00455">
    <property type="entry name" value="AMP_BINDING"/>
    <property type="match status" value="1"/>
</dbReference>
<feature type="region of interest" description="Disordered" evidence="4">
    <location>
        <begin position="1339"/>
        <end position="1367"/>
    </location>
</feature>
<gene>
    <name evidence="6" type="ORF">WS72_09710</name>
</gene>
<dbReference type="EMBL" id="LNJQ01000001">
    <property type="protein sequence ID" value="KWZ43109.1"/>
    <property type="molecule type" value="Genomic_DNA"/>
</dbReference>
<evidence type="ECO:0000256" key="4">
    <source>
        <dbReference type="SAM" id="MobiDB-lite"/>
    </source>
</evidence>
<dbReference type="CDD" id="cd19531">
    <property type="entry name" value="LCL_NRPS-like"/>
    <property type="match status" value="1"/>
</dbReference>
<protein>
    <submittedName>
        <fullName evidence="6">Non-ribosomal peptide synthetase</fullName>
    </submittedName>
</protein>
<dbReference type="PROSITE" id="PS50075">
    <property type="entry name" value="CARRIER"/>
    <property type="match status" value="1"/>
</dbReference>
<evidence type="ECO:0000256" key="1">
    <source>
        <dbReference type="ARBA" id="ARBA00001957"/>
    </source>
</evidence>
<keyword evidence="3" id="KW-0597">Phosphoprotein</keyword>
<dbReference type="Pfam" id="PF00668">
    <property type="entry name" value="Condensation"/>
    <property type="match status" value="3"/>
</dbReference>
<dbReference type="InterPro" id="IPR001242">
    <property type="entry name" value="Condensation_dom"/>
</dbReference>
<name>A0ABR5TGV2_9BURK</name>
<dbReference type="Pfam" id="PF00550">
    <property type="entry name" value="PP-binding"/>
    <property type="match status" value="2"/>
</dbReference>
<dbReference type="Pfam" id="PF00501">
    <property type="entry name" value="AMP-binding"/>
    <property type="match status" value="1"/>
</dbReference>
<dbReference type="Gene3D" id="2.30.38.10">
    <property type="entry name" value="Luciferase, Domain 3"/>
    <property type="match status" value="1"/>
</dbReference>
<comment type="cofactor">
    <cofactor evidence="1">
        <name>pantetheine 4'-phosphate</name>
        <dbReference type="ChEBI" id="CHEBI:47942"/>
    </cofactor>
</comment>
<dbReference type="SUPFAM" id="SSF52777">
    <property type="entry name" value="CoA-dependent acyltransferases"/>
    <property type="match status" value="4"/>
</dbReference>
<dbReference type="NCBIfam" id="TIGR01733">
    <property type="entry name" value="AA-adenyl-dom"/>
    <property type="match status" value="1"/>
</dbReference>
<comment type="caution">
    <text evidence="6">The sequence shown here is derived from an EMBL/GenBank/DDBJ whole genome shotgun (WGS) entry which is preliminary data.</text>
</comment>
<dbReference type="InterPro" id="IPR010071">
    <property type="entry name" value="AA_adenyl_dom"/>
</dbReference>
<dbReference type="Gene3D" id="3.30.559.10">
    <property type="entry name" value="Chloramphenicol acetyltransferase-like domain"/>
    <property type="match status" value="2"/>
</dbReference>
<dbReference type="Gene3D" id="3.40.50.980">
    <property type="match status" value="2"/>
</dbReference>
<dbReference type="Pfam" id="PF13193">
    <property type="entry name" value="AMP-binding_C"/>
    <property type="match status" value="1"/>
</dbReference>
<accession>A0ABR5TGV2</accession>
<dbReference type="InterPro" id="IPR006162">
    <property type="entry name" value="Ppantetheine_attach_site"/>
</dbReference>
<organism evidence="6 7">
    <name type="scientific">Burkholderia savannae</name>
    <dbReference type="NCBI Taxonomy" id="1637837"/>
    <lineage>
        <taxon>Bacteria</taxon>
        <taxon>Pseudomonadati</taxon>
        <taxon>Pseudomonadota</taxon>
        <taxon>Betaproteobacteria</taxon>
        <taxon>Burkholderiales</taxon>
        <taxon>Burkholderiaceae</taxon>
        <taxon>Burkholderia</taxon>
        <taxon>pseudomallei group</taxon>
    </lineage>
</organism>
<evidence type="ECO:0000313" key="7">
    <source>
        <dbReference type="Proteomes" id="UP000070255"/>
    </source>
</evidence>
<dbReference type="Proteomes" id="UP000070255">
    <property type="component" value="Unassembled WGS sequence"/>
</dbReference>
<evidence type="ECO:0000256" key="2">
    <source>
        <dbReference type="ARBA" id="ARBA00022450"/>
    </source>
</evidence>
<evidence type="ECO:0000256" key="3">
    <source>
        <dbReference type="ARBA" id="ARBA00022553"/>
    </source>
</evidence>
<dbReference type="Gene3D" id="3.30.300.30">
    <property type="match status" value="1"/>
</dbReference>
<dbReference type="InterPro" id="IPR025110">
    <property type="entry name" value="AMP-bd_C"/>
</dbReference>
<dbReference type="Gene3D" id="3.30.559.30">
    <property type="entry name" value="Nonribosomal peptide synthetase, condensation domain"/>
    <property type="match status" value="2"/>
</dbReference>
<dbReference type="PROSITE" id="PS00012">
    <property type="entry name" value="PHOSPHOPANTETHEINE"/>
    <property type="match status" value="1"/>
</dbReference>
<sequence length="1772" mass="188172">MTTPDLLSLAARFARLPDTQRKQFLAKLGDAGIDFRMLPIPPREDRAASVPASFAQTRLWLHARLLGESAAYHITERLRLDGALDANALRLSCDALIARHEALRTTFAEGADGVLQTVHAPMRCPWRYTDLADADADAADTPAAPRDARAAAVAAREEAQAFDLARGPLVRAHLIRLDAATHWLVLTTHHIVSDGWSADVMLAELSSFYRSFATGEAVSLAPLPIQYADYALWQRRWLDAGEGERQLAHWRAALDASRDALLLPGAATRPAQRSASGARHAFDVPATLARRVRALAQARRATPFAVLLAALATLLARASGEPEIRIGVPSANRERGETVGLIGFFVNTLTLAAQTGATRAFDALVDATQRGLVDAQSHQDVPFDQVVDALGVARSASHHPLFQVMAAYGARRALPSFADVRATELPSGMPYAKFDLALSFDERDDGGLDACFVYATDIFGADAIERFAARYVELLSHALEAPGAALGDLQWLPEAERRQLAAWNGQTHDFTDRERGGAASARVVVETPGERAGMPVDATFGELAGTPSGAAFDEPFVSVHDRIAEHARRRPDARGAADVERALTRGEVEQRATRLAKRLVAAGVRAETRVGVALSRSVDLLVGLIAVLKSGGAFVPLDPSHPRERLAQMLDDAQIAHVITERGSIDALPLSGAAHAWLVDDAIADAGIDGVALPEVSPHQAAYVIYTSGSTGKPKGVVVDHGAFARHCEAIAARYGATERDVFMLFQSVNFDGAHEGWFSQYMSGAAVAVTADTLWPPARTCALIAREGVTMTYVPPGCATQLAEWALEHGAPPSLRSITVGGEATSREAFALMRRAFPNARVVNGYGPTETVITPMLWMFEPGDDPAKLADAAYLPIGTLVGARTAHVLDARLNPLPVGVIGELYLGGEGIGLARGYLGRAALTAERFVPDPYGAPGARLYRTGDLVRRRADGVFDFLGRIDHQVKLRGLRIELGEIEAQLAAHSDVREAVAVVFGKGAQARLVAFVELTGDARERAARADAAELDAHLRRTLPDYMVPAHIVVLDALPRNANSKVDRAALPEPAHAARAYEAPVNDIEAALAEIWREVLGAERIGRADHFFELGGHSLAAVRVATRVAERLARDVPVRALFEAPILAPYALRVAAAAQVEAAHGAGDAPAAPYARDADGVLPLSAAQRGLWFLWRAQPDSAAYNIPVALRLRGALDADALADAFSHADARHPALRTRIVARADGAPGQRIAPARRVEWPIVDLRAASGAADDDARLAAAVALTDEDALTPFDLAADAPLWRARVIRLGADDHVLSLVVHHIVSDGQSIELWLDEVRSAYVARRVGGGQAAAEPSTASGAPAESLAEKRSAAPPATLGETVAQTRADSLDIDTPVLPAAAPHARLAFWREALAGAPSHALPPPRAGRAAAPRWDAGRLAFELDGALTRRARAMALDAHATLPMLLHAAFNAAFYRTTGATDQPVGVLASTRELTGEPAERALGLFINAVVVRTRMTSADTPATLVAAVRDAALAAYAHADAPFGDVVAALRTPRAVNGNPLFQVMFNYLRPAGAAARDWAGLAVEAFNDVRHRVVFELELDLVEHPDGRVTGAFSYATERVDGAFVAALAADYLDVVRGFVDAPARALGASAARFPLDAHDVHDPRDVCDVCDALAARSSSSSRAAGGDERAREAGGRAHALADVWRACFGRAAPAPEHDLFEAGATSFDVVRFVDAARSAGFALAIADVFAAPSFAALAALGAHPARAAGQPATEARDAD</sequence>
<evidence type="ECO:0000259" key="5">
    <source>
        <dbReference type="PROSITE" id="PS50075"/>
    </source>
</evidence>
<dbReference type="SUPFAM" id="SSF56801">
    <property type="entry name" value="Acetyl-CoA synthetase-like"/>
    <property type="match status" value="1"/>
</dbReference>
<keyword evidence="2" id="KW-0596">Phosphopantetheine</keyword>
<dbReference type="PANTHER" id="PTHR45527">
    <property type="entry name" value="NONRIBOSOMAL PEPTIDE SYNTHETASE"/>
    <property type="match status" value="1"/>
</dbReference>
<dbReference type="InterPro" id="IPR036736">
    <property type="entry name" value="ACP-like_sf"/>
</dbReference>
<dbReference type="SUPFAM" id="SSF47336">
    <property type="entry name" value="ACP-like"/>
    <property type="match status" value="2"/>
</dbReference>
<proteinExistence type="predicted"/>
<keyword evidence="7" id="KW-1185">Reference proteome</keyword>
<dbReference type="InterPro" id="IPR020845">
    <property type="entry name" value="AMP-binding_CS"/>
</dbReference>
<evidence type="ECO:0000313" key="6">
    <source>
        <dbReference type="EMBL" id="KWZ43109.1"/>
    </source>
</evidence>
<reference evidence="6 7" key="1">
    <citation type="submission" date="2015-11" db="EMBL/GenBank/DDBJ databases">
        <authorList>
            <person name="Sahl J."/>
            <person name="Wagner D."/>
            <person name="Keim P."/>
        </authorList>
    </citation>
    <scope>NUCLEOTIDE SEQUENCE [LARGE SCALE GENOMIC DNA]</scope>
    <source>
        <strain evidence="6 7">BDU18</strain>
    </source>
</reference>
<dbReference type="InterPro" id="IPR000873">
    <property type="entry name" value="AMP-dep_synth/lig_dom"/>
</dbReference>
<dbReference type="Gene3D" id="1.10.1200.10">
    <property type="entry name" value="ACP-like"/>
    <property type="match status" value="2"/>
</dbReference>